<evidence type="ECO:0000256" key="1">
    <source>
        <dbReference type="SAM" id="SignalP"/>
    </source>
</evidence>
<protein>
    <submittedName>
        <fullName evidence="2">Uncharacterized protein</fullName>
    </submittedName>
</protein>
<feature type="signal peptide" evidence="1">
    <location>
        <begin position="1"/>
        <end position="24"/>
    </location>
</feature>
<feature type="chain" id="PRO_5027075651" evidence="1">
    <location>
        <begin position="25"/>
        <end position="146"/>
    </location>
</feature>
<sequence length="146" mass="15197">MKRAALPLGLALLLVFVIAPLGCASSTPPPEEPQGPEIGVVDATVVVESCPDAKTMNAKAAHASIRKLVEPCSKIPGGAAHFSTTLMPGGRVVLASPSGNPDEGVVPTCVLSNQLTHRVFLRKPCKFDVKLEERKLQAEAPASPSP</sequence>
<comment type="caution">
    <text evidence="2">The sequence shown here is derived from an EMBL/GenBank/DDBJ whole genome shotgun (WGS) entry which is preliminary data.</text>
</comment>
<gene>
    <name evidence="2" type="ORF">GF068_36120</name>
</gene>
<evidence type="ECO:0000313" key="3">
    <source>
        <dbReference type="Proteomes" id="UP000440224"/>
    </source>
</evidence>
<dbReference type="AlphaFoldDB" id="A0A6N7Q3V3"/>
<keyword evidence="3" id="KW-1185">Reference proteome</keyword>
<dbReference type="Proteomes" id="UP000440224">
    <property type="component" value="Unassembled WGS sequence"/>
</dbReference>
<dbReference type="OrthoDB" id="5520482at2"/>
<proteinExistence type="predicted"/>
<keyword evidence="1" id="KW-0732">Signal</keyword>
<name>A0A6N7Q3V3_9BACT</name>
<accession>A0A6N7Q3V3</accession>
<evidence type="ECO:0000313" key="2">
    <source>
        <dbReference type="EMBL" id="MRG97315.1"/>
    </source>
</evidence>
<reference evidence="2 3" key="1">
    <citation type="submission" date="2019-10" db="EMBL/GenBank/DDBJ databases">
        <title>A soil myxobacterium in the family Polyangiaceae.</title>
        <authorList>
            <person name="Li Y."/>
            <person name="Wang J."/>
        </authorList>
    </citation>
    <scope>NUCLEOTIDE SEQUENCE [LARGE SCALE GENOMIC DNA]</scope>
    <source>
        <strain evidence="2 3">DSM 14734</strain>
    </source>
</reference>
<organism evidence="2 3">
    <name type="scientific">Polyangium spumosum</name>
    <dbReference type="NCBI Taxonomy" id="889282"/>
    <lineage>
        <taxon>Bacteria</taxon>
        <taxon>Pseudomonadati</taxon>
        <taxon>Myxococcota</taxon>
        <taxon>Polyangia</taxon>
        <taxon>Polyangiales</taxon>
        <taxon>Polyangiaceae</taxon>
        <taxon>Polyangium</taxon>
    </lineage>
</organism>
<dbReference type="RefSeq" id="WP_153824093.1">
    <property type="nucleotide sequence ID" value="NZ_WJIE01000016.1"/>
</dbReference>
<dbReference type="EMBL" id="WJIE01000016">
    <property type="protein sequence ID" value="MRG97315.1"/>
    <property type="molecule type" value="Genomic_DNA"/>
</dbReference>